<dbReference type="EMBL" id="KR229974">
    <property type="protein sequence ID" value="ALG04440.1"/>
    <property type="molecule type" value="Genomic_DNA"/>
</dbReference>
<dbReference type="AlphaFoldDB" id="A0A0N9HRC7"/>
<feature type="non-terminal residue" evidence="1">
    <location>
        <position position="159"/>
    </location>
</feature>
<organism evidence="1">
    <name type="scientific">Leucosporidium scottii</name>
    <dbReference type="NCBI Taxonomy" id="5278"/>
    <lineage>
        <taxon>Eukaryota</taxon>
        <taxon>Fungi</taxon>
        <taxon>Dikarya</taxon>
        <taxon>Basidiomycota</taxon>
        <taxon>Pucciniomycotina</taxon>
        <taxon>Microbotryomycetes</taxon>
        <taxon>Leucosporidiales</taxon>
        <taxon>Leucosporidium</taxon>
    </lineage>
</organism>
<proteinExistence type="predicted"/>
<evidence type="ECO:0000313" key="1">
    <source>
        <dbReference type="EMBL" id="ALG04440.1"/>
    </source>
</evidence>
<name>A0A0N9HRC7_9BASI</name>
<sequence>MASPMVQIAADAQHMLSRLATLVPPSPALRRPLPQRPVLPLRCISLREHLQHYDLATATIEALVQIFNASQQELQRAAQRHYSTTIQKLAAACESDHGALKAFERATTLLFIANYDEGAVRLRKRLLEEIEGARDRSTAMTDGGRGSFSDEVVAVLERA</sequence>
<gene>
    <name evidence="1" type="primary">HD2</name>
</gene>
<keyword evidence="1" id="KW-0371">Homeobox</keyword>
<keyword evidence="1" id="KW-0238">DNA-binding</keyword>
<dbReference type="GO" id="GO:0003677">
    <property type="term" value="F:DNA binding"/>
    <property type="evidence" value="ECO:0007669"/>
    <property type="project" value="UniProtKB-KW"/>
</dbReference>
<protein>
    <submittedName>
        <fullName evidence="1">Homeodomain transcription factor HD2</fullName>
    </submittedName>
</protein>
<reference evidence="1" key="1">
    <citation type="submission" date="2015-04" db="EMBL/GenBank/DDBJ databases">
        <title>Genomic Architecture Underlying Sex-Determination in the yeast Leucosporidium scottii: New Insights into the Evolution of Mating Systems in basidiomycetes.</title>
        <authorList>
            <person name="Maia T.M."/>
            <person name="Lopes S."/>
            <person name="Almeida J.M.G.C.F."/>
            <person name="Rosa L.H."/>
            <person name="Sampaio J.P."/>
            <person name="Goncalves P."/>
            <person name="Coelho M.A."/>
        </authorList>
    </citation>
    <scope>NUCLEOTIDE SEQUENCE</scope>
    <source>
        <strain evidence="1">CBS 10581</strain>
    </source>
</reference>
<accession>A0A0N9HRC7</accession>